<dbReference type="PROSITE" id="PS51841">
    <property type="entry name" value="LTD"/>
    <property type="match status" value="1"/>
</dbReference>
<dbReference type="Gene3D" id="1.20.5.170">
    <property type="match status" value="1"/>
</dbReference>
<dbReference type="GO" id="GO:0005638">
    <property type="term" value="C:lamin filament"/>
    <property type="evidence" value="ECO:0007669"/>
    <property type="project" value="UniProtKB-ARBA"/>
</dbReference>
<dbReference type="PANTHER" id="PTHR45721">
    <property type="entry name" value="LAMIN DM0-RELATED"/>
    <property type="match status" value="1"/>
</dbReference>
<evidence type="ECO:0000256" key="6">
    <source>
        <dbReference type="SAM" id="Coils"/>
    </source>
</evidence>
<feature type="coiled-coil region" evidence="6">
    <location>
        <begin position="56"/>
        <end position="126"/>
    </location>
</feature>
<dbReference type="Pfam" id="PF00038">
    <property type="entry name" value="Filament"/>
    <property type="match status" value="1"/>
</dbReference>
<feature type="region of interest" description="Disordered" evidence="7">
    <location>
        <begin position="1"/>
        <end position="46"/>
    </location>
</feature>
<dbReference type="GO" id="GO:0007112">
    <property type="term" value="P:male meiosis cytokinesis"/>
    <property type="evidence" value="ECO:0007669"/>
    <property type="project" value="UniProtKB-ARBA"/>
</dbReference>
<dbReference type="GO" id="GO:0007097">
    <property type="term" value="P:nuclear migration"/>
    <property type="evidence" value="ECO:0007669"/>
    <property type="project" value="TreeGrafter"/>
</dbReference>
<dbReference type="PROSITE" id="PS51842">
    <property type="entry name" value="IF_ROD_2"/>
    <property type="match status" value="1"/>
</dbReference>
<keyword evidence="1 5" id="KW-0403">Intermediate filament</keyword>
<comment type="caution">
    <text evidence="10">The sequence shown here is derived from an EMBL/GenBank/DDBJ whole genome shotgun (WGS) entry which is preliminary data.</text>
</comment>
<dbReference type="PROSITE" id="PS00226">
    <property type="entry name" value="IF_ROD_1"/>
    <property type="match status" value="1"/>
</dbReference>
<dbReference type="InParanoid" id="A0A2J7Q3M4"/>
<dbReference type="FunCoup" id="A0A2J7Q3M4">
    <property type="interactions" value="1539"/>
</dbReference>
<dbReference type="Pfam" id="PF00932">
    <property type="entry name" value="LTD"/>
    <property type="match status" value="1"/>
</dbReference>
<evidence type="ECO:0000256" key="4">
    <source>
        <dbReference type="ARBA" id="ARBA00024186"/>
    </source>
</evidence>
<dbReference type="STRING" id="105785.A0A2J7Q3M4"/>
<dbReference type="FunFam" id="1.20.5.170:FF:000058">
    <property type="entry name" value="Intermediate filament protein B"/>
    <property type="match status" value="1"/>
</dbReference>
<feature type="domain" description="LTD" evidence="8">
    <location>
        <begin position="450"/>
        <end position="569"/>
    </location>
</feature>
<dbReference type="InterPro" id="IPR036415">
    <property type="entry name" value="Lamin_tail_dom_sf"/>
</dbReference>
<sequence>MATKSSKKTTVSMSSTTTSSGRDTHTPQPSTSTPPGRPGSPLSPTRYSRLQEKADLQNLNDRLACYIDRVRHLEAENSRLTREVQTTQETVTREVTSIKSMYENELADARKLLDETARERAKLEIDAKRLWEENEDLKFRLDKKTKDLGIAEKSLSLYESRVSDLSAKYNQAVADRKKSTDDLKDLEKECEKLRKQVEELRKHLEDETLARIDLENNLQSLREELSFKEQVYNQELTETRTRRQVEISEIDGRLTEQYEAKLQQSLQELRDQYEAQMRANREEIELLYENKIKNLTSQAQRNSGAASIAVDELRQARSRLDAYNSKIGELESANAALLIRVRDLEKMLDVERQRHADERAALEAELQQLRDEMANQLQEYQDLMDIKVALDLEIAAYRKLLESEEARLNISPMQSPGIRVMRGTPVRRTPVRGGKRKRTTLEESEESSTSNYHITSHAKGEVEISDVCPDGKFVKLHNKGNKEIVLSGWQLIRRAGDLETSFKFHRSVKIEPGATITVWSSDSGQTHEPPYNIVMKGQKWFVADSMSTTLLSNTSEEMAVSERKRQQLSSSSSRHREISGYLASHRSLDIGSEDLYHQQGDPQGEDRCKIM</sequence>
<dbReference type="Proteomes" id="UP000235965">
    <property type="component" value="Unassembled WGS sequence"/>
</dbReference>
<dbReference type="GO" id="GO:0090435">
    <property type="term" value="P:protein localization to nuclear envelope"/>
    <property type="evidence" value="ECO:0007669"/>
    <property type="project" value="TreeGrafter"/>
</dbReference>
<reference evidence="10 11" key="1">
    <citation type="submission" date="2017-12" db="EMBL/GenBank/DDBJ databases">
        <title>Hemimetabolous genomes reveal molecular basis of termite eusociality.</title>
        <authorList>
            <person name="Harrison M.C."/>
            <person name="Jongepier E."/>
            <person name="Robertson H.M."/>
            <person name="Arning N."/>
            <person name="Bitard-Feildel T."/>
            <person name="Chao H."/>
            <person name="Childers C.P."/>
            <person name="Dinh H."/>
            <person name="Doddapaneni H."/>
            <person name="Dugan S."/>
            <person name="Gowin J."/>
            <person name="Greiner C."/>
            <person name="Han Y."/>
            <person name="Hu H."/>
            <person name="Hughes D.S.T."/>
            <person name="Huylmans A.-K."/>
            <person name="Kemena C."/>
            <person name="Kremer L.P.M."/>
            <person name="Lee S.L."/>
            <person name="Lopez-Ezquerra A."/>
            <person name="Mallet L."/>
            <person name="Monroy-Kuhn J.M."/>
            <person name="Moser A."/>
            <person name="Murali S.C."/>
            <person name="Muzny D.M."/>
            <person name="Otani S."/>
            <person name="Piulachs M.-D."/>
            <person name="Poelchau M."/>
            <person name="Qu J."/>
            <person name="Schaub F."/>
            <person name="Wada-Katsumata A."/>
            <person name="Worley K.C."/>
            <person name="Xie Q."/>
            <person name="Ylla G."/>
            <person name="Poulsen M."/>
            <person name="Gibbs R.A."/>
            <person name="Schal C."/>
            <person name="Richards S."/>
            <person name="Belles X."/>
            <person name="Korb J."/>
            <person name="Bornberg-Bauer E."/>
        </authorList>
    </citation>
    <scope>NUCLEOTIDE SEQUENCE [LARGE SCALE GENOMIC DNA]</scope>
    <source>
        <tissue evidence="10">Whole body</tissue>
    </source>
</reference>
<accession>A0A2J7Q3M4</accession>
<dbReference type="InterPro" id="IPR039008">
    <property type="entry name" value="IF_rod_dom"/>
</dbReference>
<evidence type="ECO:0000313" key="11">
    <source>
        <dbReference type="Proteomes" id="UP000235965"/>
    </source>
</evidence>
<dbReference type="GO" id="GO:0051664">
    <property type="term" value="P:nuclear pore localization"/>
    <property type="evidence" value="ECO:0007669"/>
    <property type="project" value="TreeGrafter"/>
</dbReference>
<evidence type="ECO:0000256" key="7">
    <source>
        <dbReference type="SAM" id="MobiDB-lite"/>
    </source>
</evidence>
<evidence type="ECO:0000259" key="9">
    <source>
        <dbReference type="PROSITE" id="PS51842"/>
    </source>
</evidence>
<dbReference type="SUPFAM" id="SSF64593">
    <property type="entry name" value="Intermediate filament protein, coiled coil region"/>
    <property type="match status" value="2"/>
</dbReference>
<organism evidence="10 11">
    <name type="scientific">Cryptotermes secundus</name>
    <dbReference type="NCBI Taxonomy" id="105785"/>
    <lineage>
        <taxon>Eukaryota</taxon>
        <taxon>Metazoa</taxon>
        <taxon>Ecdysozoa</taxon>
        <taxon>Arthropoda</taxon>
        <taxon>Hexapoda</taxon>
        <taxon>Insecta</taxon>
        <taxon>Pterygota</taxon>
        <taxon>Neoptera</taxon>
        <taxon>Polyneoptera</taxon>
        <taxon>Dictyoptera</taxon>
        <taxon>Blattodea</taxon>
        <taxon>Blattoidea</taxon>
        <taxon>Termitoidae</taxon>
        <taxon>Kalotermitidae</taxon>
        <taxon>Cryptotermitinae</taxon>
        <taxon>Cryptotermes</taxon>
    </lineage>
</organism>
<dbReference type="EMBL" id="NEVH01019066">
    <property type="protein sequence ID" value="PNF23170.1"/>
    <property type="molecule type" value="Genomic_DNA"/>
</dbReference>
<dbReference type="PANTHER" id="PTHR45721:SF11">
    <property type="entry name" value="LAMIN DM0-RELATED"/>
    <property type="match status" value="1"/>
</dbReference>
<feature type="coiled-coil region" evidence="6">
    <location>
        <begin position="169"/>
        <end position="386"/>
    </location>
</feature>
<feature type="region of interest" description="Disordered" evidence="7">
    <location>
        <begin position="554"/>
        <end position="576"/>
    </location>
</feature>
<feature type="compositionally biased region" description="Basic residues" evidence="7">
    <location>
        <begin position="429"/>
        <end position="438"/>
    </location>
</feature>
<dbReference type="GO" id="GO:0031507">
    <property type="term" value="P:heterochromatin formation"/>
    <property type="evidence" value="ECO:0007669"/>
    <property type="project" value="UniProtKB-ARBA"/>
</dbReference>
<feature type="domain" description="IF rod" evidence="9">
    <location>
        <begin position="52"/>
        <end position="408"/>
    </location>
</feature>
<proteinExistence type="inferred from homology"/>
<dbReference type="Gene3D" id="1.20.5.1160">
    <property type="entry name" value="Vasodilator-stimulated phosphoprotein"/>
    <property type="match status" value="1"/>
</dbReference>
<dbReference type="InterPro" id="IPR018039">
    <property type="entry name" value="IF_conserved"/>
</dbReference>
<dbReference type="SMART" id="SM01391">
    <property type="entry name" value="Filament"/>
    <property type="match status" value="1"/>
</dbReference>
<gene>
    <name evidence="10" type="primary">Lam</name>
    <name evidence="10" type="ORF">B7P43_G03667</name>
</gene>
<keyword evidence="11" id="KW-1185">Reference proteome</keyword>
<dbReference type="AlphaFoldDB" id="A0A2J7Q3M4"/>
<evidence type="ECO:0000259" key="8">
    <source>
        <dbReference type="PROSITE" id="PS51841"/>
    </source>
</evidence>
<evidence type="ECO:0000256" key="1">
    <source>
        <dbReference type="ARBA" id="ARBA00022754"/>
    </source>
</evidence>
<name>A0A2J7Q3M4_9NEOP</name>
<dbReference type="OrthoDB" id="102442at2759"/>
<evidence type="ECO:0000256" key="5">
    <source>
        <dbReference type="RuleBase" id="RU000685"/>
    </source>
</evidence>
<dbReference type="SUPFAM" id="SSF74853">
    <property type="entry name" value="Lamin A/C globular tail domain"/>
    <property type="match status" value="1"/>
</dbReference>
<dbReference type="GO" id="GO:0006998">
    <property type="term" value="P:nuclear envelope organization"/>
    <property type="evidence" value="ECO:0007669"/>
    <property type="project" value="TreeGrafter"/>
</dbReference>
<protein>
    <submittedName>
        <fullName evidence="10">Lamin Dm0</fullName>
    </submittedName>
</protein>
<feature type="region of interest" description="Disordered" evidence="7">
    <location>
        <begin position="592"/>
        <end position="611"/>
    </location>
</feature>
<keyword evidence="3" id="KW-0539">Nucleus</keyword>
<evidence type="ECO:0000313" key="10">
    <source>
        <dbReference type="EMBL" id="PNF23170.1"/>
    </source>
</evidence>
<dbReference type="GO" id="GO:0005200">
    <property type="term" value="F:structural constituent of cytoskeleton"/>
    <property type="evidence" value="ECO:0007669"/>
    <property type="project" value="TreeGrafter"/>
</dbReference>
<evidence type="ECO:0000256" key="3">
    <source>
        <dbReference type="ARBA" id="ARBA00023242"/>
    </source>
</evidence>
<keyword evidence="2 6" id="KW-0175">Coiled coil</keyword>
<dbReference type="Gene3D" id="1.20.5.500">
    <property type="entry name" value="Single helix bin"/>
    <property type="match status" value="1"/>
</dbReference>
<comment type="subcellular location">
    <subcellularLocation>
        <location evidence="4">Nucleus lamina</location>
    </subcellularLocation>
</comment>
<evidence type="ECO:0000256" key="2">
    <source>
        <dbReference type="ARBA" id="ARBA00023054"/>
    </source>
</evidence>
<feature type="region of interest" description="Disordered" evidence="7">
    <location>
        <begin position="427"/>
        <end position="453"/>
    </location>
</feature>
<dbReference type="Gene3D" id="2.60.40.1260">
    <property type="entry name" value="Lamin Tail domain"/>
    <property type="match status" value="1"/>
</dbReference>
<comment type="similarity">
    <text evidence="5">Belongs to the intermediate filament family.</text>
</comment>
<dbReference type="InterPro" id="IPR001322">
    <property type="entry name" value="Lamin_tail_dom"/>
</dbReference>
<dbReference type="GO" id="GO:0030833">
    <property type="term" value="P:regulation of actin filament polymerization"/>
    <property type="evidence" value="ECO:0007669"/>
    <property type="project" value="UniProtKB-ARBA"/>
</dbReference>